<dbReference type="EC" id="1.1.3.-" evidence="7"/>
<keyword evidence="8" id="KW-1185">Reference proteome</keyword>
<organism evidence="7 8">
    <name type="scientific">Aliibacillus thermotolerans</name>
    <dbReference type="NCBI Taxonomy" id="1834418"/>
    <lineage>
        <taxon>Bacteria</taxon>
        <taxon>Bacillati</taxon>
        <taxon>Bacillota</taxon>
        <taxon>Bacilli</taxon>
        <taxon>Bacillales</taxon>
        <taxon>Bacillaceae</taxon>
        <taxon>Aliibacillus</taxon>
    </lineage>
</organism>
<dbReference type="PANTHER" id="PTHR43104:SF2">
    <property type="entry name" value="L-2-HYDROXYGLUTARATE DEHYDROGENASE, MITOCHONDRIAL"/>
    <property type="match status" value="1"/>
</dbReference>
<sequence length="396" mass="44848">MYDYTIIGGGIVGLASLVALQEAFPHAKIALIEKEAEVARHQTGHNSGVIHSGIYYRPGSFKARFAREGNRSMVEFCHQNGVPYEQCGKVIVATNEKELPALKQLYERGRQNRLPIRLLNQEELQEREPYVRGIKAIEVESAGIVDYKEVSRTFLSIAMKKGVDCYFDEEVVHIDERHDGMTIETNQQTVKSKMLINCAGLYSDKVANMAGYLLDVQIIPFRGEYYKLKEEKKHYVKDLIYPVPNLHFPFLGVHFTRMMDGSVEAGPNAVLSFRREGYQLTDWDAAEWSETLRFPGFWKLASRYIKEGADEMYRSVSKRAFVRRLQELIPAVTEEDVEKAPAGVRAQALTRDGKLMDDFYIIGGNKSVHVINAPSPAATSAIPIGQEVVRQIKNRL</sequence>
<accession>A0ABW0UAJ9</accession>
<keyword evidence="3" id="KW-0274">FAD</keyword>
<evidence type="ECO:0000256" key="4">
    <source>
        <dbReference type="ARBA" id="ARBA00023002"/>
    </source>
</evidence>
<dbReference type="SUPFAM" id="SSF51905">
    <property type="entry name" value="FAD/NAD(P)-binding domain"/>
    <property type="match status" value="1"/>
</dbReference>
<evidence type="ECO:0000256" key="3">
    <source>
        <dbReference type="ARBA" id="ARBA00022827"/>
    </source>
</evidence>
<dbReference type="EMBL" id="JBHSPF010000058">
    <property type="protein sequence ID" value="MFC5629319.1"/>
    <property type="molecule type" value="Genomic_DNA"/>
</dbReference>
<keyword evidence="2" id="KW-0285">Flavoprotein</keyword>
<dbReference type="RefSeq" id="WP_270897620.1">
    <property type="nucleotide sequence ID" value="NZ_JBHSPF010000058.1"/>
</dbReference>
<dbReference type="Proteomes" id="UP001596143">
    <property type="component" value="Unassembled WGS sequence"/>
</dbReference>
<evidence type="ECO:0000313" key="8">
    <source>
        <dbReference type="Proteomes" id="UP001596143"/>
    </source>
</evidence>
<dbReference type="Pfam" id="PF01266">
    <property type="entry name" value="DAO"/>
    <property type="match status" value="1"/>
</dbReference>
<comment type="similarity">
    <text evidence="5">Belongs to the L2HGDH family.</text>
</comment>
<dbReference type="PANTHER" id="PTHR43104">
    <property type="entry name" value="L-2-HYDROXYGLUTARATE DEHYDROGENASE, MITOCHONDRIAL"/>
    <property type="match status" value="1"/>
</dbReference>
<dbReference type="Gene3D" id="3.30.9.10">
    <property type="entry name" value="D-Amino Acid Oxidase, subunit A, domain 2"/>
    <property type="match status" value="1"/>
</dbReference>
<name>A0ABW0UAJ9_9BACI</name>
<comment type="cofactor">
    <cofactor evidence="1">
        <name>FAD</name>
        <dbReference type="ChEBI" id="CHEBI:57692"/>
    </cofactor>
</comment>
<dbReference type="InterPro" id="IPR006076">
    <property type="entry name" value="FAD-dep_OxRdtase"/>
</dbReference>
<evidence type="ECO:0000256" key="1">
    <source>
        <dbReference type="ARBA" id="ARBA00001974"/>
    </source>
</evidence>
<dbReference type="GO" id="GO:0016491">
    <property type="term" value="F:oxidoreductase activity"/>
    <property type="evidence" value="ECO:0007669"/>
    <property type="project" value="UniProtKB-KW"/>
</dbReference>
<evidence type="ECO:0000256" key="2">
    <source>
        <dbReference type="ARBA" id="ARBA00022630"/>
    </source>
</evidence>
<dbReference type="NCBIfam" id="NF008726">
    <property type="entry name" value="PRK11728.1"/>
    <property type="match status" value="1"/>
</dbReference>
<comment type="caution">
    <text evidence="7">The sequence shown here is derived from an EMBL/GenBank/DDBJ whole genome shotgun (WGS) entry which is preliminary data.</text>
</comment>
<gene>
    <name evidence="7" type="primary">lhgO</name>
    <name evidence="7" type="ORF">ACFPTR_10685</name>
</gene>
<evidence type="ECO:0000256" key="5">
    <source>
        <dbReference type="ARBA" id="ARBA00037941"/>
    </source>
</evidence>
<reference evidence="8" key="1">
    <citation type="journal article" date="2019" name="Int. J. Syst. Evol. Microbiol.">
        <title>The Global Catalogue of Microorganisms (GCM) 10K type strain sequencing project: providing services to taxonomists for standard genome sequencing and annotation.</title>
        <authorList>
            <consortium name="The Broad Institute Genomics Platform"/>
            <consortium name="The Broad Institute Genome Sequencing Center for Infectious Disease"/>
            <person name="Wu L."/>
            <person name="Ma J."/>
        </authorList>
    </citation>
    <scope>NUCLEOTIDE SEQUENCE [LARGE SCALE GENOMIC DNA]</scope>
    <source>
        <strain evidence="8">CGMCC 1.15790</strain>
    </source>
</reference>
<keyword evidence="4 7" id="KW-0560">Oxidoreductase</keyword>
<feature type="domain" description="FAD dependent oxidoreductase" evidence="6">
    <location>
        <begin position="3"/>
        <end position="389"/>
    </location>
</feature>
<evidence type="ECO:0000259" key="6">
    <source>
        <dbReference type="Pfam" id="PF01266"/>
    </source>
</evidence>
<protein>
    <submittedName>
        <fullName evidence="7">L-2-hydroxyglutarate oxidase</fullName>
        <ecNumber evidence="7">1.1.3.-</ecNumber>
    </submittedName>
</protein>
<proteinExistence type="inferred from homology"/>
<dbReference type="Gene3D" id="3.50.50.60">
    <property type="entry name" value="FAD/NAD(P)-binding domain"/>
    <property type="match status" value="1"/>
</dbReference>
<evidence type="ECO:0000313" key="7">
    <source>
        <dbReference type="EMBL" id="MFC5629319.1"/>
    </source>
</evidence>
<dbReference type="InterPro" id="IPR036188">
    <property type="entry name" value="FAD/NAD-bd_sf"/>
</dbReference>